<dbReference type="GO" id="GO:0006914">
    <property type="term" value="P:autophagy"/>
    <property type="evidence" value="ECO:0007669"/>
    <property type="project" value="TreeGrafter"/>
</dbReference>
<dbReference type="InterPro" id="IPR048685">
    <property type="entry name" value="COG3_C"/>
</dbReference>
<keyword evidence="6" id="KW-0333">Golgi apparatus</keyword>
<dbReference type="AlphaFoldDB" id="A0A7H9I000"/>
<dbReference type="Proteomes" id="UP000510647">
    <property type="component" value="Chromosome 7"/>
</dbReference>
<keyword evidence="5" id="KW-0653">Protein transport</keyword>
<dbReference type="EMBL" id="CP059273">
    <property type="protein sequence ID" value="QLQ82072.1"/>
    <property type="molecule type" value="Genomic_DNA"/>
</dbReference>
<evidence type="ECO:0000256" key="6">
    <source>
        <dbReference type="ARBA" id="ARBA00023034"/>
    </source>
</evidence>
<dbReference type="OrthoDB" id="296793at2759"/>
<dbReference type="GO" id="GO:0007030">
    <property type="term" value="P:Golgi organization"/>
    <property type="evidence" value="ECO:0007669"/>
    <property type="project" value="TreeGrafter"/>
</dbReference>
<dbReference type="GO" id="GO:0005801">
    <property type="term" value="C:cis-Golgi network"/>
    <property type="evidence" value="ECO:0007669"/>
    <property type="project" value="InterPro"/>
</dbReference>
<evidence type="ECO:0000259" key="9">
    <source>
        <dbReference type="Pfam" id="PF04136"/>
    </source>
</evidence>
<accession>A0A7H9I000</accession>
<dbReference type="GO" id="GO:0032258">
    <property type="term" value="P:cytoplasm to vacuole targeting by the Cvt pathway"/>
    <property type="evidence" value="ECO:0007669"/>
    <property type="project" value="TreeGrafter"/>
</dbReference>
<evidence type="ECO:0000256" key="4">
    <source>
        <dbReference type="ARBA" id="ARBA00022448"/>
    </source>
</evidence>
<evidence type="ECO:0000256" key="1">
    <source>
        <dbReference type="ARBA" id="ARBA00004395"/>
    </source>
</evidence>
<dbReference type="PANTHER" id="PTHR13302">
    <property type="entry name" value="CONSERVED OLIGOMERIC GOLGI COMPLEX COMPONENT 3"/>
    <property type="match status" value="1"/>
</dbReference>
<name>A0A7H9I000_9SACH</name>
<evidence type="ECO:0000313" key="11">
    <source>
        <dbReference type="EMBL" id="QLQ82072.1"/>
    </source>
</evidence>
<dbReference type="GO" id="GO:0000139">
    <property type="term" value="C:Golgi membrane"/>
    <property type="evidence" value="ECO:0007669"/>
    <property type="project" value="UniProtKB-SubCell"/>
</dbReference>
<keyword evidence="12" id="KW-1185">Reference proteome</keyword>
<dbReference type="GO" id="GO:0017119">
    <property type="term" value="C:Golgi transport complex"/>
    <property type="evidence" value="ECO:0007669"/>
    <property type="project" value="TreeGrafter"/>
</dbReference>
<dbReference type="PANTHER" id="PTHR13302:SF8">
    <property type="entry name" value="CONSERVED OLIGOMERIC GOLGI COMPLEX SUBUNIT 3"/>
    <property type="match status" value="1"/>
</dbReference>
<dbReference type="Pfam" id="PF04136">
    <property type="entry name" value="COG3_N"/>
    <property type="match status" value="1"/>
</dbReference>
<comment type="similarity">
    <text evidence="2">Belongs to the COG3 family.</text>
</comment>
<dbReference type="InterPro" id="IPR048320">
    <property type="entry name" value="COG3_N"/>
</dbReference>
<proteinExistence type="inferred from homology"/>
<evidence type="ECO:0000256" key="2">
    <source>
        <dbReference type="ARBA" id="ARBA00009936"/>
    </source>
</evidence>
<comment type="subcellular location">
    <subcellularLocation>
        <location evidence="1">Golgi apparatus membrane</location>
        <topology evidence="1">Peripheral membrane protein</topology>
    </subcellularLocation>
</comment>
<evidence type="ECO:0000256" key="7">
    <source>
        <dbReference type="ARBA" id="ARBA00023136"/>
    </source>
</evidence>
<reference evidence="11 12" key="1">
    <citation type="submission" date="2020-06" db="EMBL/GenBank/DDBJ databases">
        <title>The yeast mating-type switching endonuclease HO is a domesticated member of an unorthodox homing genetic element family.</title>
        <authorList>
            <person name="Coughlan A.Y."/>
            <person name="Lombardi L."/>
            <person name="Braun-Galleani S."/>
            <person name="Martos A.R."/>
            <person name="Galeote V."/>
            <person name="Bigey F."/>
            <person name="Dequin S."/>
            <person name="Byrne K.P."/>
            <person name="Wolfe K.H."/>
        </authorList>
    </citation>
    <scope>NUCLEOTIDE SEQUENCE [LARGE SCALE GENOMIC DNA]</scope>
    <source>
        <strain evidence="11 12">CBS2947</strain>
    </source>
</reference>
<dbReference type="Pfam" id="PF20671">
    <property type="entry name" value="COG3_C"/>
    <property type="match status" value="1"/>
</dbReference>
<dbReference type="InterPro" id="IPR007265">
    <property type="entry name" value="COG_su3"/>
</dbReference>
<protein>
    <recommendedName>
        <fullName evidence="3">Conserved oligomeric Golgi complex subunit 3</fullName>
    </recommendedName>
    <alternativeName>
        <fullName evidence="8">Component of oligomeric Golgi complex 3</fullName>
    </alternativeName>
</protein>
<keyword evidence="7" id="KW-0472">Membrane</keyword>
<keyword evidence="4" id="KW-0813">Transport</keyword>
<feature type="domain" description="Conserved oligomeric Golgi complex subunit 3 C-terminal" evidence="10">
    <location>
        <begin position="240"/>
        <end position="584"/>
    </location>
</feature>
<sequence length="754" mass="87007">MNRTRRSSIVSSIASRTGGLDYQELPRLLDDSYLLNKLEKLALVTEGDPGTSRLIQVDEEFATLDRYDRYNRYLQELNVKVEKYDTILQQVCKIQDHLEEAIDKFGQISSNSIDFIERTKGTYVEYEQLSRLHSNIPKVMEYFTALDPIMRRLNHASSANLVRKNSFSKMLDTIDQSLFFLEDHQDLEEAEIYSIRFKRCLIKACELIANYLSGILKQTCNDINEKLKSASSSSQISREALVYNKFEQLSQEYYTRISELISRVHSVKHVKYHDELGAILNDCFENYFQTRTRLLAPIIRHYLDETVDGDKMNLVYFIQNSKTYFERLCSDEFALFTKFHGKEHTREKATRWLCQLCDPLYDSVRAKILRETDISMLCDSVTLFGQYYQFEDDSEEYRTQFPDVQFEKIFEPIVQKLQARLILRVQIYIQQHIVGYVPSKDSFIISRRKSKSSEEANVSETKTDPIVEAYLSNITQHCADGDKQSVVDKLESYYPPLVTSLALLSKIYEMLNAAVFDDLAHHIVHDCILSLRKAYNTVKTVSGGSNNLDIKLSYLSNLLLLRQEIQNFNIQYTVNETYLDFSGVEAFFKTGSLNLSDRESSVLGMAKALVPRVVNNMVDARSELINELRTIIGEFTETASAQLFGATLDIENRDSRTIVDNNNTLRSQLEEKLPRIHAQISTFIDDQDVVASLMDAVQEVTSQRYSEFYEKVSDEAANGVLDKSEISELMYDDVFTGFVNDIISKLTKRTMKEL</sequence>
<evidence type="ECO:0000256" key="8">
    <source>
        <dbReference type="ARBA" id="ARBA00031339"/>
    </source>
</evidence>
<evidence type="ECO:0000313" key="12">
    <source>
        <dbReference type="Proteomes" id="UP000510647"/>
    </source>
</evidence>
<evidence type="ECO:0000256" key="5">
    <source>
        <dbReference type="ARBA" id="ARBA00022927"/>
    </source>
</evidence>
<feature type="domain" description="Conserved oligomeric Golgi complex subunit 3 N-terminal" evidence="9">
    <location>
        <begin position="73"/>
        <end position="218"/>
    </location>
</feature>
<gene>
    <name evidence="11" type="ORF">HG537_0G03270</name>
</gene>
<evidence type="ECO:0000256" key="3">
    <source>
        <dbReference type="ARBA" id="ARBA00020976"/>
    </source>
</evidence>
<evidence type="ECO:0000259" key="10">
    <source>
        <dbReference type="Pfam" id="PF20671"/>
    </source>
</evidence>
<organism evidence="11 12">
    <name type="scientific">Torulaspora globosa</name>
    <dbReference type="NCBI Taxonomy" id="48254"/>
    <lineage>
        <taxon>Eukaryota</taxon>
        <taxon>Fungi</taxon>
        <taxon>Dikarya</taxon>
        <taxon>Ascomycota</taxon>
        <taxon>Saccharomycotina</taxon>
        <taxon>Saccharomycetes</taxon>
        <taxon>Saccharomycetales</taxon>
        <taxon>Saccharomycetaceae</taxon>
        <taxon>Torulaspora</taxon>
    </lineage>
</organism>
<dbReference type="GO" id="GO:0006891">
    <property type="term" value="P:intra-Golgi vesicle-mediated transport"/>
    <property type="evidence" value="ECO:0007669"/>
    <property type="project" value="TreeGrafter"/>
</dbReference>